<dbReference type="Proteomes" id="UP000316426">
    <property type="component" value="Chromosome"/>
</dbReference>
<protein>
    <submittedName>
        <fullName evidence="1">Uncharacterized protein</fullName>
    </submittedName>
</protein>
<dbReference type="AlphaFoldDB" id="A0A518KDC8"/>
<evidence type="ECO:0000313" key="1">
    <source>
        <dbReference type="EMBL" id="QDV75804.1"/>
    </source>
</evidence>
<sequence>MTPTNPPADSTGVAVSALLPRDEMIAIIEGQPADSSYDELLRELIAARAVERGLADVDAGRTVSHEDAVARVRSWRK</sequence>
<reference evidence="1 2" key="1">
    <citation type="submission" date="2019-02" db="EMBL/GenBank/DDBJ databases">
        <title>Deep-cultivation of Planctomycetes and their phenomic and genomic characterization uncovers novel biology.</title>
        <authorList>
            <person name="Wiegand S."/>
            <person name="Jogler M."/>
            <person name="Boedeker C."/>
            <person name="Pinto D."/>
            <person name="Vollmers J."/>
            <person name="Rivas-Marin E."/>
            <person name="Kohn T."/>
            <person name="Peeters S.H."/>
            <person name="Heuer A."/>
            <person name="Rast P."/>
            <person name="Oberbeckmann S."/>
            <person name="Bunk B."/>
            <person name="Jeske O."/>
            <person name="Meyerdierks A."/>
            <person name="Storesund J.E."/>
            <person name="Kallscheuer N."/>
            <person name="Luecker S."/>
            <person name="Lage O.M."/>
            <person name="Pohl T."/>
            <person name="Merkel B.J."/>
            <person name="Hornburger P."/>
            <person name="Mueller R.-W."/>
            <person name="Bruemmer F."/>
            <person name="Labrenz M."/>
            <person name="Spormann A.M."/>
            <person name="Op den Camp H."/>
            <person name="Overmann J."/>
            <person name="Amann R."/>
            <person name="Jetten M.S.M."/>
            <person name="Mascher T."/>
            <person name="Medema M.H."/>
            <person name="Devos D.P."/>
            <person name="Kaster A.-K."/>
            <person name="Ovreas L."/>
            <person name="Rohde M."/>
            <person name="Galperin M.Y."/>
            <person name="Jogler C."/>
        </authorList>
    </citation>
    <scope>NUCLEOTIDE SEQUENCE [LARGE SCALE GENOMIC DNA]</scope>
    <source>
        <strain evidence="1 2">Spa11</strain>
    </source>
</reference>
<accession>A0A518KDC8</accession>
<dbReference type="EMBL" id="CP036349">
    <property type="protein sequence ID" value="QDV75804.1"/>
    <property type="molecule type" value="Genomic_DNA"/>
</dbReference>
<gene>
    <name evidence="1" type="ORF">Spa11_40270</name>
</gene>
<dbReference type="KEGG" id="bmei:Spa11_40270"/>
<proteinExistence type="predicted"/>
<evidence type="ECO:0000313" key="2">
    <source>
        <dbReference type="Proteomes" id="UP000316426"/>
    </source>
</evidence>
<name>A0A518KDC8_9BACT</name>
<keyword evidence="2" id="KW-1185">Reference proteome</keyword>
<dbReference type="RefSeq" id="WP_145115785.1">
    <property type="nucleotide sequence ID" value="NZ_CP036349.1"/>
</dbReference>
<organism evidence="1 2">
    <name type="scientific">Botrimarina mediterranea</name>
    <dbReference type="NCBI Taxonomy" id="2528022"/>
    <lineage>
        <taxon>Bacteria</taxon>
        <taxon>Pseudomonadati</taxon>
        <taxon>Planctomycetota</taxon>
        <taxon>Planctomycetia</taxon>
        <taxon>Pirellulales</taxon>
        <taxon>Lacipirellulaceae</taxon>
        <taxon>Botrimarina</taxon>
    </lineage>
</organism>